<dbReference type="Pfam" id="PF00476">
    <property type="entry name" value="DNA_pol_A"/>
    <property type="match status" value="1"/>
</dbReference>
<evidence type="ECO:0000256" key="5">
    <source>
        <dbReference type="ARBA" id="ARBA00022695"/>
    </source>
</evidence>
<keyword evidence="7" id="KW-0239">DNA-directed DNA polymerase</keyword>
<feature type="non-terminal residue" evidence="11">
    <location>
        <position position="1"/>
    </location>
</feature>
<protein>
    <recommendedName>
        <fullName evidence="3">DNA polymerase I</fullName>
        <ecNumber evidence="2">2.7.7.7</ecNumber>
    </recommendedName>
</protein>
<evidence type="ECO:0000256" key="2">
    <source>
        <dbReference type="ARBA" id="ARBA00012417"/>
    </source>
</evidence>
<dbReference type="InterPro" id="IPR002298">
    <property type="entry name" value="DNA_polymerase_A"/>
</dbReference>
<dbReference type="GO" id="GO:0006261">
    <property type="term" value="P:DNA-templated DNA replication"/>
    <property type="evidence" value="ECO:0007669"/>
    <property type="project" value="InterPro"/>
</dbReference>
<evidence type="ECO:0000313" key="12">
    <source>
        <dbReference type="Proteomes" id="UP001199644"/>
    </source>
</evidence>
<dbReference type="Proteomes" id="UP001199644">
    <property type="component" value="Unassembled WGS sequence"/>
</dbReference>
<dbReference type="SUPFAM" id="SSF56672">
    <property type="entry name" value="DNA/RNA polymerases"/>
    <property type="match status" value="1"/>
</dbReference>
<feature type="domain" description="DNA-directed DNA polymerase family A palm" evidence="10">
    <location>
        <begin position="1"/>
        <end position="68"/>
    </location>
</feature>
<evidence type="ECO:0000256" key="9">
    <source>
        <dbReference type="ARBA" id="ARBA00049244"/>
    </source>
</evidence>
<name>A0AAW5EM59_CAMJU</name>
<keyword evidence="5" id="KW-0548">Nucleotidyltransferase</keyword>
<proteinExistence type="inferred from homology"/>
<comment type="similarity">
    <text evidence="1">Belongs to the DNA polymerase type-A family.</text>
</comment>
<dbReference type="RefSeq" id="WP_240382177.1">
    <property type="nucleotide sequence ID" value="NZ_JAJUOL010001357.1"/>
</dbReference>
<reference evidence="11" key="1">
    <citation type="submission" date="2021-12" db="EMBL/GenBank/DDBJ databases">
        <title>Prevalence of phenicol resistance gene fexA in Campylobacter isolated from poultry supply chain.</title>
        <authorList>
            <person name="Tang B."/>
            <person name="Zheng X."/>
            <person name="Lin J."/>
            <person name="Lin R."/>
            <person name="Yang H."/>
            <person name="Shen Z."/>
            <person name="Xia F."/>
        </authorList>
    </citation>
    <scope>NUCLEOTIDE SEQUENCE</scope>
    <source>
        <strain evidence="11">CJHN2011004</strain>
    </source>
</reference>
<evidence type="ECO:0000256" key="6">
    <source>
        <dbReference type="ARBA" id="ARBA00022705"/>
    </source>
</evidence>
<comment type="catalytic activity">
    <reaction evidence="9">
        <text>DNA(n) + a 2'-deoxyribonucleoside 5'-triphosphate = DNA(n+1) + diphosphate</text>
        <dbReference type="Rhea" id="RHEA:22508"/>
        <dbReference type="Rhea" id="RHEA-COMP:17339"/>
        <dbReference type="Rhea" id="RHEA-COMP:17340"/>
        <dbReference type="ChEBI" id="CHEBI:33019"/>
        <dbReference type="ChEBI" id="CHEBI:61560"/>
        <dbReference type="ChEBI" id="CHEBI:173112"/>
        <dbReference type="EC" id="2.7.7.7"/>
    </reaction>
</comment>
<sequence length="69" mass="7955">KLLNAFKNDEDIHARTAIMIFGESNYETRSIAKSINFGLIYGMGYKTLSKNLKIEANLAKTYIEKYFEN</sequence>
<organism evidence="11 12">
    <name type="scientific">Campylobacter jejuni</name>
    <dbReference type="NCBI Taxonomy" id="197"/>
    <lineage>
        <taxon>Bacteria</taxon>
        <taxon>Pseudomonadati</taxon>
        <taxon>Campylobacterota</taxon>
        <taxon>Epsilonproteobacteria</taxon>
        <taxon>Campylobacterales</taxon>
        <taxon>Campylobacteraceae</taxon>
        <taxon>Campylobacter</taxon>
    </lineage>
</organism>
<dbReference type="EC" id="2.7.7.7" evidence="2"/>
<keyword evidence="6" id="KW-0235">DNA replication</keyword>
<dbReference type="PROSITE" id="PS00447">
    <property type="entry name" value="DNA_POLYMERASE_A"/>
    <property type="match status" value="1"/>
</dbReference>
<evidence type="ECO:0000256" key="1">
    <source>
        <dbReference type="ARBA" id="ARBA00007705"/>
    </source>
</evidence>
<keyword evidence="4" id="KW-0808">Transferase</keyword>
<evidence type="ECO:0000259" key="10">
    <source>
        <dbReference type="Pfam" id="PF00476"/>
    </source>
</evidence>
<dbReference type="GO" id="GO:0006302">
    <property type="term" value="P:double-strand break repair"/>
    <property type="evidence" value="ECO:0007669"/>
    <property type="project" value="TreeGrafter"/>
</dbReference>
<gene>
    <name evidence="11" type="ORF">LZC39_17420</name>
</gene>
<comment type="caution">
    <text evidence="11">The sequence shown here is derived from an EMBL/GenBank/DDBJ whole genome shotgun (WGS) entry which is preliminary data.</text>
</comment>
<dbReference type="AlphaFoldDB" id="A0AAW5EM59"/>
<evidence type="ECO:0000313" key="11">
    <source>
        <dbReference type="EMBL" id="MCH3853866.1"/>
    </source>
</evidence>
<evidence type="ECO:0000256" key="8">
    <source>
        <dbReference type="ARBA" id="ARBA00023125"/>
    </source>
</evidence>
<dbReference type="GO" id="GO:0003677">
    <property type="term" value="F:DNA binding"/>
    <property type="evidence" value="ECO:0007669"/>
    <property type="project" value="UniProtKB-KW"/>
</dbReference>
<dbReference type="InterPro" id="IPR001098">
    <property type="entry name" value="DNA-dir_DNA_pol_A_palm_dom"/>
</dbReference>
<feature type="non-terminal residue" evidence="11">
    <location>
        <position position="69"/>
    </location>
</feature>
<keyword evidence="8" id="KW-0238">DNA-binding</keyword>
<dbReference type="PANTHER" id="PTHR10133:SF27">
    <property type="entry name" value="DNA POLYMERASE NU"/>
    <property type="match status" value="1"/>
</dbReference>
<dbReference type="InterPro" id="IPR043502">
    <property type="entry name" value="DNA/RNA_pol_sf"/>
</dbReference>
<dbReference type="InterPro" id="IPR019760">
    <property type="entry name" value="DNA-dir_DNA_pol_A_CS"/>
</dbReference>
<dbReference type="Gene3D" id="1.10.150.20">
    <property type="entry name" value="5' to 3' exonuclease, C-terminal subdomain"/>
    <property type="match status" value="1"/>
</dbReference>
<dbReference type="GO" id="GO:0003887">
    <property type="term" value="F:DNA-directed DNA polymerase activity"/>
    <property type="evidence" value="ECO:0007669"/>
    <property type="project" value="UniProtKB-KW"/>
</dbReference>
<evidence type="ECO:0000256" key="3">
    <source>
        <dbReference type="ARBA" id="ARBA00020311"/>
    </source>
</evidence>
<evidence type="ECO:0000256" key="4">
    <source>
        <dbReference type="ARBA" id="ARBA00022679"/>
    </source>
</evidence>
<evidence type="ECO:0000256" key="7">
    <source>
        <dbReference type="ARBA" id="ARBA00022932"/>
    </source>
</evidence>
<dbReference type="PANTHER" id="PTHR10133">
    <property type="entry name" value="DNA POLYMERASE I"/>
    <property type="match status" value="1"/>
</dbReference>
<dbReference type="EMBL" id="JAJUOL010001357">
    <property type="protein sequence ID" value="MCH3853866.1"/>
    <property type="molecule type" value="Genomic_DNA"/>
</dbReference>
<accession>A0AAW5EM59</accession>